<evidence type="ECO:0000313" key="2">
    <source>
        <dbReference type="Proteomes" id="UP001207468"/>
    </source>
</evidence>
<name>A0ACC0U1T4_9AGAM</name>
<gene>
    <name evidence="1" type="ORF">F5148DRAFT_984714</name>
</gene>
<organism evidence="1 2">
    <name type="scientific">Russula earlei</name>
    <dbReference type="NCBI Taxonomy" id="71964"/>
    <lineage>
        <taxon>Eukaryota</taxon>
        <taxon>Fungi</taxon>
        <taxon>Dikarya</taxon>
        <taxon>Basidiomycota</taxon>
        <taxon>Agaricomycotina</taxon>
        <taxon>Agaricomycetes</taxon>
        <taxon>Russulales</taxon>
        <taxon>Russulaceae</taxon>
        <taxon>Russula</taxon>
    </lineage>
</organism>
<sequence length="96" mass="10595">IFYGKITIYPSAIATFYAPSNISGIGGMCCECIHTVKSWRKRHGCYNTIFVNTAPSIEGMQGLDITCVQLFFILSCWCQISLCSHTLVLTCGKFNG</sequence>
<protein>
    <submittedName>
        <fullName evidence="1">Uncharacterized protein</fullName>
    </submittedName>
</protein>
<feature type="non-terminal residue" evidence="1">
    <location>
        <position position="1"/>
    </location>
</feature>
<accession>A0ACC0U1T4</accession>
<reference evidence="1" key="1">
    <citation type="submission" date="2021-03" db="EMBL/GenBank/DDBJ databases">
        <title>Evolutionary priming and transition to the ectomycorrhizal habit in an iconic lineage of mushroom-forming fungi: is preadaptation a requirement?</title>
        <authorList>
            <consortium name="DOE Joint Genome Institute"/>
            <person name="Looney B.P."/>
            <person name="Miyauchi S."/>
            <person name="Morin E."/>
            <person name="Drula E."/>
            <person name="Courty P.E."/>
            <person name="Chicoki N."/>
            <person name="Fauchery L."/>
            <person name="Kohler A."/>
            <person name="Kuo A."/>
            <person name="LaButti K."/>
            <person name="Pangilinan J."/>
            <person name="Lipzen A."/>
            <person name="Riley R."/>
            <person name="Andreopoulos W."/>
            <person name="He G."/>
            <person name="Johnson J."/>
            <person name="Barry K.W."/>
            <person name="Grigoriev I.V."/>
            <person name="Nagy L."/>
            <person name="Hibbett D."/>
            <person name="Henrissat B."/>
            <person name="Matheny P.B."/>
            <person name="Labbe J."/>
            <person name="Martin A.F."/>
        </authorList>
    </citation>
    <scope>NUCLEOTIDE SEQUENCE</scope>
    <source>
        <strain evidence="1">BPL698</strain>
    </source>
</reference>
<evidence type="ECO:0000313" key="1">
    <source>
        <dbReference type="EMBL" id="KAI9455610.1"/>
    </source>
</evidence>
<keyword evidence="2" id="KW-1185">Reference proteome</keyword>
<proteinExistence type="predicted"/>
<dbReference type="Proteomes" id="UP001207468">
    <property type="component" value="Unassembled WGS sequence"/>
</dbReference>
<comment type="caution">
    <text evidence="1">The sequence shown here is derived from an EMBL/GenBank/DDBJ whole genome shotgun (WGS) entry which is preliminary data.</text>
</comment>
<dbReference type="EMBL" id="JAGFNK010000248">
    <property type="protein sequence ID" value="KAI9455610.1"/>
    <property type="molecule type" value="Genomic_DNA"/>
</dbReference>